<organism evidence="3 4">
    <name type="scientific">Brevibacterium casei CIP 102111</name>
    <dbReference type="NCBI Taxonomy" id="1255625"/>
    <lineage>
        <taxon>Bacteria</taxon>
        <taxon>Bacillati</taxon>
        <taxon>Actinomycetota</taxon>
        <taxon>Actinomycetes</taxon>
        <taxon>Micrococcales</taxon>
        <taxon>Brevibacteriaceae</taxon>
        <taxon>Brevibacterium</taxon>
    </lineage>
</organism>
<dbReference type="EMBL" id="FXZC01000013">
    <property type="protein sequence ID" value="SMY00792.1"/>
    <property type="molecule type" value="Genomic_DNA"/>
</dbReference>
<evidence type="ECO:0000259" key="2">
    <source>
        <dbReference type="Pfam" id="PF08751"/>
    </source>
</evidence>
<feature type="region of interest" description="Disordered" evidence="1">
    <location>
        <begin position="60"/>
        <end position="101"/>
    </location>
</feature>
<dbReference type="SUPFAM" id="SSF55464">
    <property type="entry name" value="Origin of replication-binding domain, RBD-like"/>
    <property type="match status" value="1"/>
</dbReference>
<protein>
    <submittedName>
        <fullName evidence="3">TrwC relaxase</fullName>
    </submittedName>
</protein>
<dbReference type="AlphaFoldDB" id="A0A2H1KNJ7"/>
<proteinExistence type="predicted"/>
<dbReference type="RefSeq" id="WP_101624971.1">
    <property type="nucleotide sequence ID" value="NZ_FXZC01000013.1"/>
</dbReference>
<name>A0A2H1KNJ7_9MICO</name>
<evidence type="ECO:0000313" key="4">
    <source>
        <dbReference type="Proteomes" id="UP000234333"/>
    </source>
</evidence>
<evidence type="ECO:0000256" key="1">
    <source>
        <dbReference type="SAM" id="MobiDB-lite"/>
    </source>
</evidence>
<reference evidence="3 4" key="1">
    <citation type="submission" date="2017-03" db="EMBL/GenBank/DDBJ databases">
        <authorList>
            <person name="Afonso C.L."/>
            <person name="Miller P.J."/>
            <person name="Scott M.A."/>
            <person name="Spackman E."/>
            <person name="Goraichik I."/>
            <person name="Dimitrov K.M."/>
            <person name="Suarez D.L."/>
            <person name="Swayne D.E."/>
        </authorList>
    </citation>
    <scope>NUCLEOTIDE SEQUENCE [LARGE SCALE GENOMIC DNA]</scope>
    <source>
        <strain evidence="3 4">CIP 102111</strain>
    </source>
</reference>
<feature type="domain" description="TrwC relaxase" evidence="2">
    <location>
        <begin position="11"/>
        <end position="148"/>
    </location>
</feature>
<dbReference type="GeneID" id="99772595"/>
<accession>A0A2H1KNJ7</accession>
<gene>
    <name evidence="3" type="ORF">BC102111_03453</name>
</gene>
<dbReference type="Proteomes" id="UP000234333">
    <property type="component" value="Unassembled WGS sequence"/>
</dbReference>
<evidence type="ECO:0000313" key="3">
    <source>
        <dbReference type="EMBL" id="SMY00792.1"/>
    </source>
</evidence>
<dbReference type="Pfam" id="PF08751">
    <property type="entry name" value="TrwC"/>
    <property type="match status" value="1"/>
</dbReference>
<sequence>MTVSISKMSINYYLEHAATGDGLTRDMTAYYTEAKAPPGTWLGRGLDGLTGLSVGQQVTESHARSLYQDQEDPVSGRPLGRPLMKTHSTPNGAVTPAGRPAKTEREGVAGFDLTFSPPKSVSALWALAGPELQGRIQDAHRQALEETLCQAPGFVEAPILGFLSSRGFCPGLVDPFGMDLDGRSVVNR</sequence>
<dbReference type="InterPro" id="IPR014862">
    <property type="entry name" value="TrwC"/>
</dbReference>